<dbReference type="EMBL" id="JAMPLM010000094">
    <property type="protein sequence ID" value="MEP1062806.1"/>
    <property type="molecule type" value="Genomic_DNA"/>
</dbReference>
<keyword evidence="2" id="KW-1185">Reference proteome</keyword>
<sequence>MPLLPPATNQRQQRHSSLCIGANRNESIGVADYNRTVMYASFSLVSDEIGRNFLSMTLKPMEVGNQDTGG</sequence>
<name>A0ABV0KV33_9CYAN</name>
<organism evidence="1 2">
    <name type="scientific">Stenomitos frigidus AS-A4</name>
    <dbReference type="NCBI Taxonomy" id="2933935"/>
    <lineage>
        <taxon>Bacteria</taxon>
        <taxon>Bacillati</taxon>
        <taxon>Cyanobacteriota</taxon>
        <taxon>Cyanophyceae</taxon>
        <taxon>Leptolyngbyales</taxon>
        <taxon>Leptolyngbyaceae</taxon>
        <taxon>Stenomitos</taxon>
    </lineage>
</organism>
<reference evidence="1 2" key="1">
    <citation type="submission" date="2022-04" db="EMBL/GenBank/DDBJ databases">
        <title>Positive selection, recombination, and allopatry shape intraspecific diversity of widespread and dominant cyanobacteria.</title>
        <authorList>
            <person name="Wei J."/>
            <person name="Shu W."/>
            <person name="Hu C."/>
        </authorList>
    </citation>
    <scope>NUCLEOTIDE SEQUENCE [LARGE SCALE GENOMIC DNA]</scope>
    <source>
        <strain evidence="1 2">AS-A4</strain>
    </source>
</reference>
<accession>A0ABV0KV33</accession>
<comment type="caution">
    <text evidence="1">The sequence shown here is derived from an EMBL/GenBank/DDBJ whole genome shotgun (WGS) entry which is preliminary data.</text>
</comment>
<dbReference type="RefSeq" id="WP_190449773.1">
    <property type="nucleotide sequence ID" value="NZ_JAMPLM010000094.1"/>
</dbReference>
<evidence type="ECO:0000313" key="1">
    <source>
        <dbReference type="EMBL" id="MEP1062806.1"/>
    </source>
</evidence>
<proteinExistence type="predicted"/>
<gene>
    <name evidence="1" type="ORF">NDI38_30995</name>
</gene>
<protein>
    <submittedName>
        <fullName evidence="1">Uncharacterized protein</fullName>
    </submittedName>
</protein>
<dbReference type="Proteomes" id="UP001476950">
    <property type="component" value="Unassembled WGS sequence"/>
</dbReference>
<evidence type="ECO:0000313" key="2">
    <source>
        <dbReference type="Proteomes" id="UP001476950"/>
    </source>
</evidence>